<dbReference type="EMBL" id="JAGEPF010000007">
    <property type="protein sequence ID" value="MBO2458327.1"/>
    <property type="molecule type" value="Genomic_DNA"/>
</dbReference>
<accession>A0ABS3RNT0</accession>
<comment type="caution">
    <text evidence="3">The sequence shown here is derived from an EMBL/GenBank/DDBJ whole genome shotgun (WGS) entry which is preliminary data.</text>
</comment>
<dbReference type="Proteomes" id="UP000680206">
    <property type="component" value="Unassembled WGS sequence"/>
</dbReference>
<dbReference type="Gene3D" id="3.40.47.10">
    <property type="match status" value="1"/>
</dbReference>
<evidence type="ECO:0000259" key="2">
    <source>
        <dbReference type="Pfam" id="PF00109"/>
    </source>
</evidence>
<dbReference type="InterPro" id="IPR016039">
    <property type="entry name" value="Thiolase-like"/>
</dbReference>
<dbReference type="Pfam" id="PF00109">
    <property type="entry name" value="ketoacyl-synt"/>
    <property type="match status" value="1"/>
</dbReference>
<keyword evidence="1" id="KW-0808">Transferase</keyword>
<gene>
    <name evidence="3" type="ORF">J4709_12190</name>
</gene>
<dbReference type="PANTHER" id="PTHR11712">
    <property type="entry name" value="POLYKETIDE SYNTHASE-RELATED"/>
    <property type="match status" value="1"/>
</dbReference>
<feature type="domain" description="Beta-ketoacyl synthase-like N-terminal" evidence="2">
    <location>
        <begin position="5"/>
        <end position="208"/>
    </location>
</feature>
<evidence type="ECO:0000313" key="4">
    <source>
        <dbReference type="Proteomes" id="UP000680206"/>
    </source>
</evidence>
<sequence length="374" mass="38330">MNPLITGWTAVSPYGVGRAAFAAGVRADGTAVAPLDRAEWGGPPVREAARVPIGAPRDVLGRKGTRTMDRATAMAVLAARDLLRDPSPEEAEAVPEAEAERTALVLGVSTGPIASLMDFTADSFTRDRPYLVDAARFPGALMNFTAAQLAIWHRLRGPNSTIAASRVAGLAALGYALRLQRAGRADTVLCGAVEEFTEERAWLEWHAAPPGALPPVLGEGCAMVRLTMPAAAADQGPAAELAAVASGLAGPDNAAQVLERCARRALAEAGERPDDVWAVAPADPPGPPGDAEAEAIDALFGRADGRGGGPVRVRTAGRLGDTHAASAAFQTAAVLALAEHDEAAAGRPALITAVDRDGAVACAVLRPAAGRRPG</sequence>
<organism evidence="3 4">
    <name type="scientific">Actinomadura violacea</name>
    <dbReference type="NCBI Taxonomy" id="2819934"/>
    <lineage>
        <taxon>Bacteria</taxon>
        <taxon>Bacillati</taxon>
        <taxon>Actinomycetota</taxon>
        <taxon>Actinomycetes</taxon>
        <taxon>Streptosporangiales</taxon>
        <taxon>Thermomonosporaceae</taxon>
        <taxon>Actinomadura</taxon>
    </lineage>
</organism>
<dbReference type="PANTHER" id="PTHR11712:SF336">
    <property type="entry name" value="3-OXOACYL-[ACYL-CARRIER-PROTEIN] SYNTHASE, MITOCHONDRIAL"/>
    <property type="match status" value="1"/>
</dbReference>
<proteinExistence type="predicted"/>
<dbReference type="SUPFAM" id="SSF53901">
    <property type="entry name" value="Thiolase-like"/>
    <property type="match status" value="2"/>
</dbReference>
<keyword evidence="4" id="KW-1185">Reference proteome</keyword>
<dbReference type="InterPro" id="IPR000794">
    <property type="entry name" value="Beta-ketoacyl_synthase"/>
</dbReference>
<reference evidence="3 4" key="1">
    <citation type="submission" date="2021-03" db="EMBL/GenBank/DDBJ databases">
        <title>Actinomadura violae sp. nov., isolated from lichen in Thailand.</title>
        <authorList>
            <person name="Kanchanasin P."/>
            <person name="Saeng-In P."/>
            <person name="Phongsopitanun W."/>
            <person name="Yuki M."/>
            <person name="Kudo T."/>
            <person name="Ohkuma M."/>
            <person name="Tanasupawat S."/>
        </authorList>
    </citation>
    <scope>NUCLEOTIDE SEQUENCE [LARGE SCALE GENOMIC DNA]</scope>
    <source>
        <strain evidence="3 4">LCR2-06</strain>
    </source>
</reference>
<evidence type="ECO:0000313" key="3">
    <source>
        <dbReference type="EMBL" id="MBO2458327.1"/>
    </source>
</evidence>
<dbReference type="RefSeq" id="WP_208240279.1">
    <property type="nucleotide sequence ID" value="NZ_JAGEPF010000007.1"/>
</dbReference>
<name>A0ABS3RNT0_9ACTN</name>
<dbReference type="InterPro" id="IPR014030">
    <property type="entry name" value="Ketoacyl_synth_N"/>
</dbReference>
<evidence type="ECO:0000256" key="1">
    <source>
        <dbReference type="ARBA" id="ARBA00022679"/>
    </source>
</evidence>
<protein>
    <recommendedName>
        <fullName evidence="2">Beta-ketoacyl synthase-like N-terminal domain-containing protein</fullName>
    </recommendedName>
</protein>